<organism evidence="1 2">
    <name type="scientific">Amoebophilus asiaticus (strain 5a2)</name>
    <dbReference type="NCBI Taxonomy" id="452471"/>
    <lineage>
        <taxon>Bacteria</taxon>
        <taxon>Pseudomonadati</taxon>
        <taxon>Bacteroidota</taxon>
        <taxon>Cytophagia</taxon>
        <taxon>Cytophagales</taxon>
        <taxon>Amoebophilaceae</taxon>
        <taxon>Candidatus Amoebophilus</taxon>
    </lineage>
</organism>
<dbReference type="EMBL" id="CP001102">
    <property type="protein sequence ID" value="ACE06243.1"/>
    <property type="molecule type" value="Genomic_DNA"/>
</dbReference>
<dbReference type="HOGENOM" id="CLU_2299784_0_0_10"/>
<evidence type="ECO:0000313" key="1">
    <source>
        <dbReference type="EMBL" id="ACE06243.1"/>
    </source>
</evidence>
<gene>
    <name evidence="1" type="ordered locus">Aasi_0874</name>
</gene>
<dbReference type="STRING" id="452471.Aasi_0874"/>
<keyword evidence="2" id="KW-1185">Reference proteome</keyword>
<proteinExistence type="predicted"/>
<sequence length="100" mass="11476">MKETYKLSHKFMASILVVCLFLQSCGFTNSPLHIPLRKDNGIEANYQSILNKKFTAEGNCQVTFYEYKGELQASIEPYNEKYKVYNCIPVKVEEGLNLIS</sequence>
<accession>B3ESP1</accession>
<dbReference type="Proteomes" id="UP000001227">
    <property type="component" value="Chromosome"/>
</dbReference>
<name>B3ESP1_AMOA5</name>
<dbReference type="KEGG" id="aas:Aasi_0874"/>
<evidence type="ECO:0008006" key="3">
    <source>
        <dbReference type="Google" id="ProtNLM"/>
    </source>
</evidence>
<dbReference type="AlphaFoldDB" id="B3ESP1"/>
<evidence type="ECO:0000313" key="2">
    <source>
        <dbReference type="Proteomes" id="UP000001227"/>
    </source>
</evidence>
<protein>
    <recommendedName>
        <fullName evidence="3">Lipoprotein</fullName>
    </recommendedName>
</protein>
<dbReference type="eggNOG" id="COG0790">
    <property type="taxonomic scope" value="Bacteria"/>
</dbReference>
<dbReference type="PROSITE" id="PS51257">
    <property type="entry name" value="PROKAR_LIPOPROTEIN"/>
    <property type="match status" value="1"/>
</dbReference>
<reference evidence="1 2" key="1">
    <citation type="journal article" date="2010" name="J. Bacteriol.">
        <title>The genome of the amoeba symbiont 'Candidatus Amoebophilus asiaticus' reveals common mechanisms for host cell interaction among amoeba-associated bacteria.</title>
        <authorList>
            <person name="Schmitz-Esser S."/>
            <person name="Tischler P."/>
            <person name="Arnold R."/>
            <person name="Montanaro J."/>
            <person name="Wagner M."/>
            <person name="Rattei T."/>
            <person name="Horn M."/>
        </authorList>
    </citation>
    <scope>NUCLEOTIDE SEQUENCE [LARGE SCALE GENOMIC DNA]</scope>
    <source>
        <strain evidence="1 2">5a2</strain>
    </source>
</reference>
<dbReference type="RefSeq" id="WP_012473008.1">
    <property type="nucleotide sequence ID" value="NC_010830.1"/>
</dbReference>